<proteinExistence type="predicted"/>
<dbReference type="EMBL" id="JANBPT010000453">
    <property type="protein sequence ID" value="KAJ1920105.1"/>
    <property type="molecule type" value="Genomic_DNA"/>
</dbReference>
<organism evidence="2 3">
    <name type="scientific">Tieghemiomyces parasiticus</name>
    <dbReference type="NCBI Taxonomy" id="78921"/>
    <lineage>
        <taxon>Eukaryota</taxon>
        <taxon>Fungi</taxon>
        <taxon>Fungi incertae sedis</taxon>
        <taxon>Zoopagomycota</taxon>
        <taxon>Kickxellomycotina</taxon>
        <taxon>Dimargaritomycetes</taxon>
        <taxon>Dimargaritales</taxon>
        <taxon>Dimargaritaceae</taxon>
        <taxon>Tieghemiomyces</taxon>
    </lineage>
</organism>
<evidence type="ECO:0000313" key="2">
    <source>
        <dbReference type="EMBL" id="KAJ1920105.1"/>
    </source>
</evidence>
<evidence type="ECO:0000259" key="1">
    <source>
        <dbReference type="Pfam" id="PF18126"/>
    </source>
</evidence>
<name>A0A9W8A997_9FUNG</name>
<dbReference type="InterPro" id="IPR040922">
    <property type="entry name" value="Ribosomal_mL59_dom"/>
</dbReference>
<feature type="domain" description="Large ribosomal subunit protein mL59" evidence="1">
    <location>
        <begin position="6"/>
        <end position="108"/>
    </location>
</feature>
<reference evidence="2" key="1">
    <citation type="submission" date="2022-07" db="EMBL/GenBank/DDBJ databases">
        <title>Phylogenomic reconstructions and comparative analyses of Kickxellomycotina fungi.</title>
        <authorList>
            <person name="Reynolds N.K."/>
            <person name="Stajich J.E."/>
            <person name="Barry K."/>
            <person name="Grigoriev I.V."/>
            <person name="Crous P."/>
            <person name="Smith M.E."/>
        </authorList>
    </citation>
    <scope>NUCLEOTIDE SEQUENCE</scope>
    <source>
        <strain evidence="2">RSA 861</strain>
    </source>
</reference>
<dbReference type="Pfam" id="PF18126">
    <property type="entry name" value="Mitoc_mL59"/>
    <property type="match status" value="1"/>
</dbReference>
<comment type="caution">
    <text evidence="2">The sequence shown here is derived from an EMBL/GenBank/DDBJ whole genome shotgun (WGS) entry which is preliminary data.</text>
</comment>
<dbReference type="PANTHER" id="PTHR28041:SF1">
    <property type="entry name" value="LARGE RIBOSOMAL SUBUNIT PROTEIN ML59"/>
    <property type="match status" value="1"/>
</dbReference>
<dbReference type="GO" id="GO:0003735">
    <property type="term" value="F:structural constituent of ribosome"/>
    <property type="evidence" value="ECO:0007669"/>
    <property type="project" value="InterPro"/>
</dbReference>
<dbReference type="GO" id="GO:0005762">
    <property type="term" value="C:mitochondrial large ribosomal subunit"/>
    <property type="evidence" value="ECO:0007669"/>
    <property type="project" value="InterPro"/>
</dbReference>
<sequence length="123" mass="13803">MASVRRYSPQLLSKLKLKYEASEFSAQFVNGYWRTSKLSLRQQGDLRKACLVHKVDPSVLGIPALPPKKVLRAKPPKGHKADRTKPDRMAKIQAALDNMPNTIAQWKAAKQAEKAKAKPLLPF</sequence>
<dbReference type="PANTHER" id="PTHR28041">
    <property type="entry name" value="54S RIBOSOMAL PROTEIN L25, MITOCHONDRIAL"/>
    <property type="match status" value="1"/>
</dbReference>
<dbReference type="AlphaFoldDB" id="A0A9W8A997"/>
<evidence type="ECO:0000313" key="3">
    <source>
        <dbReference type="Proteomes" id="UP001150569"/>
    </source>
</evidence>
<accession>A0A9W8A997</accession>
<gene>
    <name evidence="2" type="ORF">IWQ60_007067</name>
</gene>
<dbReference type="Proteomes" id="UP001150569">
    <property type="component" value="Unassembled WGS sequence"/>
</dbReference>
<keyword evidence="3" id="KW-1185">Reference proteome</keyword>
<protein>
    <recommendedName>
        <fullName evidence="1">Large ribosomal subunit protein mL59 domain-containing protein</fullName>
    </recommendedName>
</protein>
<dbReference type="InterPro" id="IPR037507">
    <property type="entry name" value="Ribosomal_mL59"/>
</dbReference>
<dbReference type="OrthoDB" id="18529at2759"/>